<keyword evidence="2" id="KW-1185">Reference proteome</keyword>
<accession>A0ABQ1XV83</accession>
<organism evidence="1 2">
    <name type="scientific">Pseudarthrobacter polychromogenes</name>
    <dbReference type="NCBI Taxonomy" id="1676"/>
    <lineage>
        <taxon>Bacteria</taxon>
        <taxon>Bacillati</taxon>
        <taxon>Actinomycetota</taxon>
        <taxon>Actinomycetes</taxon>
        <taxon>Micrococcales</taxon>
        <taxon>Micrococcaceae</taxon>
        <taxon>Pseudarthrobacter</taxon>
    </lineage>
</organism>
<name>A0ABQ1XV83_9MICC</name>
<dbReference type="EMBL" id="BMKU01000010">
    <property type="protein sequence ID" value="GGH03947.1"/>
    <property type="molecule type" value="Genomic_DNA"/>
</dbReference>
<evidence type="ECO:0000313" key="1">
    <source>
        <dbReference type="EMBL" id="GGH03947.1"/>
    </source>
</evidence>
<dbReference type="Proteomes" id="UP000596938">
    <property type="component" value="Unassembled WGS sequence"/>
</dbReference>
<evidence type="ECO:0000313" key="2">
    <source>
        <dbReference type="Proteomes" id="UP000596938"/>
    </source>
</evidence>
<protein>
    <submittedName>
        <fullName evidence="1">Uncharacterized protein</fullName>
    </submittedName>
</protein>
<proteinExistence type="predicted"/>
<reference evidence="2" key="1">
    <citation type="journal article" date="2019" name="Int. J. Syst. Evol. Microbiol.">
        <title>The Global Catalogue of Microorganisms (GCM) 10K type strain sequencing project: providing services to taxonomists for standard genome sequencing and annotation.</title>
        <authorList>
            <consortium name="The Broad Institute Genomics Platform"/>
            <consortium name="The Broad Institute Genome Sequencing Center for Infectious Disease"/>
            <person name="Wu L."/>
            <person name="Ma J."/>
        </authorList>
    </citation>
    <scope>NUCLEOTIDE SEQUENCE [LARGE SCALE GENOMIC DNA]</scope>
    <source>
        <strain evidence="2">CGMCC 1.1927</strain>
    </source>
</reference>
<gene>
    <name evidence="1" type="ORF">GCM10011577_29950</name>
</gene>
<comment type="caution">
    <text evidence="1">The sequence shown here is derived from an EMBL/GenBank/DDBJ whole genome shotgun (WGS) entry which is preliminary data.</text>
</comment>
<dbReference type="RefSeq" id="WP_188812197.1">
    <property type="nucleotide sequence ID" value="NZ_BAAAWV010000001.1"/>
</dbReference>
<sequence>MGNDDGTPRLVQLGNWDVKLSLLEGPGAAWDDIVSAWLPAENRLPPRAPHDFPSNGWRIVHTFHPEWAHEAMILGAPSQGKPNRWVLVQLSRDDNGWQFAMPFSSCGPIPIREERRAGLRLDWAKTTYSMALGSMPEVNVVLVNESLQEWTPTGEDTSHVQGLVLTQHGEQIGNGWYATGSTPRLPTLKPGQETLLPAFRNNPELKNLPAGDYQMVAFLAALNLRTVIPAKLTIE</sequence>